<comment type="caution">
    <text evidence="2">The sequence shown here is derived from an EMBL/GenBank/DDBJ whole genome shotgun (WGS) entry which is preliminary data.</text>
</comment>
<keyword evidence="3" id="KW-1185">Reference proteome</keyword>
<evidence type="ECO:0000313" key="2">
    <source>
        <dbReference type="EMBL" id="OMP13631.1"/>
    </source>
</evidence>
<feature type="compositionally biased region" description="Polar residues" evidence="1">
    <location>
        <begin position="360"/>
        <end position="373"/>
    </location>
</feature>
<feature type="compositionally biased region" description="Basic and acidic residues" evidence="1">
    <location>
        <begin position="18"/>
        <end position="34"/>
    </location>
</feature>
<dbReference type="AlphaFoldDB" id="A0A1R3L2R9"/>
<feature type="region of interest" description="Disordered" evidence="1">
    <location>
        <begin position="1"/>
        <end position="84"/>
    </location>
</feature>
<gene>
    <name evidence="2" type="ORF">COLO4_01261</name>
</gene>
<feature type="compositionally biased region" description="Low complexity" evidence="1">
    <location>
        <begin position="1"/>
        <end position="17"/>
    </location>
</feature>
<feature type="compositionally biased region" description="Polar residues" evidence="1">
    <location>
        <begin position="332"/>
        <end position="345"/>
    </location>
</feature>
<evidence type="ECO:0000256" key="1">
    <source>
        <dbReference type="SAM" id="MobiDB-lite"/>
    </source>
</evidence>
<organism evidence="2 3">
    <name type="scientific">Corchorus olitorius</name>
    <dbReference type="NCBI Taxonomy" id="93759"/>
    <lineage>
        <taxon>Eukaryota</taxon>
        <taxon>Viridiplantae</taxon>
        <taxon>Streptophyta</taxon>
        <taxon>Embryophyta</taxon>
        <taxon>Tracheophyta</taxon>
        <taxon>Spermatophyta</taxon>
        <taxon>Magnoliopsida</taxon>
        <taxon>eudicotyledons</taxon>
        <taxon>Gunneridae</taxon>
        <taxon>Pentapetalae</taxon>
        <taxon>rosids</taxon>
        <taxon>malvids</taxon>
        <taxon>Malvales</taxon>
        <taxon>Malvaceae</taxon>
        <taxon>Grewioideae</taxon>
        <taxon>Apeibeae</taxon>
        <taxon>Corchorus</taxon>
    </lineage>
</organism>
<name>A0A1R3L2R9_9ROSI</name>
<feature type="compositionally biased region" description="Basic and acidic residues" evidence="1">
    <location>
        <begin position="45"/>
        <end position="61"/>
    </location>
</feature>
<proteinExistence type="predicted"/>
<dbReference type="EMBL" id="AWUE01003695">
    <property type="protein sequence ID" value="OMP13631.1"/>
    <property type="molecule type" value="Genomic_DNA"/>
</dbReference>
<protein>
    <submittedName>
        <fullName evidence="2">Uncharacterized protein</fullName>
    </submittedName>
</protein>
<accession>A0A1R3L2R9</accession>
<reference evidence="3" key="1">
    <citation type="submission" date="2013-09" db="EMBL/GenBank/DDBJ databases">
        <title>Corchorus olitorius genome sequencing.</title>
        <authorList>
            <person name="Alam M."/>
            <person name="Haque M.S."/>
            <person name="Islam M.S."/>
            <person name="Emdad E.M."/>
            <person name="Islam M.M."/>
            <person name="Ahmed B."/>
            <person name="Halim A."/>
            <person name="Hossen Q.M.M."/>
            <person name="Hossain M.Z."/>
            <person name="Ahmed R."/>
            <person name="Khan M.M."/>
            <person name="Islam R."/>
            <person name="Rashid M.M."/>
            <person name="Khan S.A."/>
            <person name="Rahman M.S."/>
            <person name="Alam M."/>
            <person name="Yahiya A.S."/>
            <person name="Khan M.S."/>
            <person name="Azam M.S."/>
            <person name="Haque T."/>
            <person name="Lashkar M.Z.H."/>
            <person name="Akhand A.I."/>
            <person name="Morshed G."/>
            <person name="Roy S."/>
            <person name="Uddin K.S."/>
            <person name="Rabeya T."/>
            <person name="Hossain A.S."/>
            <person name="Chowdhury A."/>
            <person name="Snigdha A.R."/>
            <person name="Mortoza M.S."/>
            <person name="Matin S.A."/>
            <person name="Hoque S.M.E."/>
            <person name="Islam M.K."/>
            <person name="Roy D.K."/>
            <person name="Haider R."/>
            <person name="Moosa M.M."/>
            <person name="Elias S.M."/>
            <person name="Hasan A.M."/>
            <person name="Jahan S."/>
            <person name="Shafiuddin M."/>
            <person name="Mahmood N."/>
            <person name="Shommy N.S."/>
        </authorList>
    </citation>
    <scope>NUCLEOTIDE SEQUENCE [LARGE SCALE GENOMIC DNA]</scope>
    <source>
        <strain evidence="3">cv. O-4</strain>
    </source>
</reference>
<sequence>MEHDAGTQQVAVGAAAGRAHDPRIVARGQDETDLHAAPGGGAQGLEHRGVGNEVRGGDHDLAPCAGQQRGHELRGGAGPLGRAFGNDDGGKAVCRPVGQTVCGPDSQRHGRNLGDAACLRPVAGEHLLHLRHHRTLHAQHDIDPGRIAGLDGKGFIRAVLAAAVGDALVDHGDLAVVAQVQAAGEHHADRMAGGQGHGQLHARLGHLLPEVGAQQRARAQAVHHGATDHATPCRAHQRLGHGRARVISQPDVVQHVDFMLGGVHVGQHAGAGLGAIGHELRGVARLCGKAVDGGRIAEGSLPLRGDARYRHGGAVVHGSACREVLHLAGSSTMTVSQPMRTSGRTSSRKRMRKPKPAMSSRCNAISSQVMRPA</sequence>
<feature type="compositionally biased region" description="Basic residues" evidence="1">
    <location>
        <begin position="346"/>
        <end position="355"/>
    </location>
</feature>
<evidence type="ECO:0000313" key="3">
    <source>
        <dbReference type="Proteomes" id="UP000187203"/>
    </source>
</evidence>
<dbReference type="Proteomes" id="UP000187203">
    <property type="component" value="Unassembled WGS sequence"/>
</dbReference>
<feature type="region of interest" description="Disordered" evidence="1">
    <location>
        <begin position="332"/>
        <end position="373"/>
    </location>
</feature>